<feature type="compositionally biased region" description="Low complexity" evidence="1">
    <location>
        <begin position="137"/>
        <end position="149"/>
    </location>
</feature>
<keyword evidence="4" id="KW-1185">Reference proteome</keyword>
<evidence type="ECO:0000313" key="2">
    <source>
        <dbReference type="EMBL" id="MDI6099084.1"/>
    </source>
</evidence>
<sequence length="237" mass="23326">MDPDNARDDSASAEEEPGCAELDPCTSKTDVGAVGVRPPDIGDNPTPGERKAALEVGPSDAFTGSRTTVGVEPDADAETSGVEDIRMDEPKPDAPHAVVTTVGVTGGTTWSQPTDTSVGADATAPCLADEASEPDSADVAGGAEVAVAVEAEKDAPDNADGTDGTGAAGARPNSQATDITEGAKGATPGPATAGSPTCGLTPFAATDAFTTAAGGTGTNGTAGCDLRTRLRASRRTI</sequence>
<dbReference type="RefSeq" id="WP_282759076.1">
    <property type="nucleotide sequence ID" value="NZ_JASCTH010000006.1"/>
</dbReference>
<proteinExistence type="predicted"/>
<reference evidence="2 4" key="1">
    <citation type="submission" date="2023-05" db="EMBL/GenBank/DDBJ databases">
        <title>Actinoplanes sp. NEAU-A12 genome sequencing.</title>
        <authorList>
            <person name="Wang Z.-S."/>
        </authorList>
    </citation>
    <scope>NUCLEOTIDE SEQUENCE [LARGE SCALE GENOMIC DNA]</scope>
    <source>
        <strain evidence="2 4">NEAU-A12</strain>
    </source>
</reference>
<organism evidence="2 4">
    <name type="scientific">Actinoplanes sandaracinus</name>
    <dbReference type="NCBI Taxonomy" id="3045177"/>
    <lineage>
        <taxon>Bacteria</taxon>
        <taxon>Bacillati</taxon>
        <taxon>Actinomycetota</taxon>
        <taxon>Actinomycetes</taxon>
        <taxon>Micromonosporales</taxon>
        <taxon>Micromonosporaceae</taxon>
        <taxon>Actinoplanes</taxon>
    </lineage>
</organism>
<evidence type="ECO:0000313" key="3">
    <source>
        <dbReference type="EMBL" id="MDI6102979.1"/>
    </source>
</evidence>
<evidence type="ECO:0000313" key="4">
    <source>
        <dbReference type="Proteomes" id="UP001241758"/>
    </source>
</evidence>
<protein>
    <submittedName>
        <fullName evidence="2">Uncharacterized protein</fullName>
    </submittedName>
</protein>
<feature type="compositionally biased region" description="Basic and acidic residues" evidence="1">
    <location>
        <begin position="83"/>
        <end position="94"/>
    </location>
</feature>
<name>A0ABT6WH90_9ACTN</name>
<comment type="caution">
    <text evidence="2">The sequence shown here is derived from an EMBL/GenBank/DDBJ whole genome shotgun (WGS) entry which is preliminary data.</text>
</comment>
<feature type="compositionally biased region" description="Low complexity" evidence="1">
    <location>
        <begin position="98"/>
        <end position="109"/>
    </location>
</feature>
<feature type="compositionally biased region" description="Low complexity" evidence="1">
    <location>
        <begin position="180"/>
        <end position="197"/>
    </location>
</feature>
<gene>
    <name evidence="2" type="ORF">QLQ12_10795</name>
    <name evidence="3" type="ORF">QLQ12_30625</name>
</gene>
<accession>A0ABT6WH90</accession>
<feature type="compositionally biased region" description="Basic and acidic residues" evidence="1">
    <location>
        <begin position="1"/>
        <end position="10"/>
    </location>
</feature>
<dbReference type="EMBL" id="JASCTH010000006">
    <property type="protein sequence ID" value="MDI6099084.1"/>
    <property type="molecule type" value="Genomic_DNA"/>
</dbReference>
<feature type="region of interest" description="Disordered" evidence="1">
    <location>
        <begin position="1"/>
        <end position="198"/>
    </location>
</feature>
<evidence type="ECO:0000256" key="1">
    <source>
        <dbReference type="SAM" id="MobiDB-lite"/>
    </source>
</evidence>
<dbReference type="Proteomes" id="UP001241758">
    <property type="component" value="Unassembled WGS sequence"/>
</dbReference>
<dbReference type="EMBL" id="JASCTH010000022">
    <property type="protein sequence ID" value="MDI6102979.1"/>
    <property type="molecule type" value="Genomic_DNA"/>
</dbReference>